<sequence>MDALSGQRWKKALTVLFAVLAAVRFFDFSRTHDAPDLLAAIGLSLLAVSSGLELAAISRGNTSGTSTRTTLPRYLGYAGGALVVVAIISRVIR</sequence>
<evidence type="ECO:0000313" key="3">
    <source>
        <dbReference type="Proteomes" id="UP001589896"/>
    </source>
</evidence>
<proteinExistence type="predicted"/>
<keyword evidence="1" id="KW-0812">Transmembrane</keyword>
<gene>
    <name evidence="2" type="ORF">ACFFGH_33130</name>
</gene>
<organism evidence="2 3">
    <name type="scientific">Lysobacter korlensis</name>
    <dbReference type="NCBI Taxonomy" id="553636"/>
    <lineage>
        <taxon>Bacteria</taxon>
        <taxon>Pseudomonadati</taxon>
        <taxon>Pseudomonadota</taxon>
        <taxon>Gammaproteobacteria</taxon>
        <taxon>Lysobacterales</taxon>
        <taxon>Lysobacteraceae</taxon>
        <taxon>Lysobacter</taxon>
    </lineage>
</organism>
<keyword evidence="3" id="KW-1185">Reference proteome</keyword>
<dbReference type="Proteomes" id="UP001589896">
    <property type="component" value="Unassembled WGS sequence"/>
</dbReference>
<evidence type="ECO:0000313" key="2">
    <source>
        <dbReference type="EMBL" id="MFC0682700.1"/>
    </source>
</evidence>
<keyword evidence="1" id="KW-1133">Transmembrane helix</keyword>
<keyword evidence="1" id="KW-0472">Membrane</keyword>
<dbReference type="EMBL" id="JBHLTG010000017">
    <property type="protein sequence ID" value="MFC0682700.1"/>
    <property type="molecule type" value="Genomic_DNA"/>
</dbReference>
<evidence type="ECO:0000256" key="1">
    <source>
        <dbReference type="SAM" id="Phobius"/>
    </source>
</evidence>
<name>A0ABV6S0E7_9GAMM</name>
<evidence type="ECO:0008006" key="4">
    <source>
        <dbReference type="Google" id="ProtNLM"/>
    </source>
</evidence>
<accession>A0ABV6S0E7</accession>
<feature type="transmembrane region" description="Helical" evidence="1">
    <location>
        <begin position="74"/>
        <end position="92"/>
    </location>
</feature>
<reference evidence="2 3" key="1">
    <citation type="submission" date="2024-09" db="EMBL/GenBank/DDBJ databases">
        <authorList>
            <person name="Sun Q."/>
            <person name="Mori K."/>
        </authorList>
    </citation>
    <scope>NUCLEOTIDE SEQUENCE [LARGE SCALE GENOMIC DNA]</scope>
    <source>
        <strain evidence="2 3">KCTC 23076</strain>
    </source>
</reference>
<feature type="transmembrane region" description="Helical" evidence="1">
    <location>
        <begin position="35"/>
        <end position="54"/>
    </location>
</feature>
<comment type="caution">
    <text evidence="2">The sequence shown here is derived from an EMBL/GenBank/DDBJ whole genome shotgun (WGS) entry which is preliminary data.</text>
</comment>
<protein>
    <recommendedName>
        <fullName evidence="4">Transmembrane protein</fullName>
    </recommendedName>
</protein>
<dbReference type="RefSeq" id="WP_386676959.1">
    <property type="nucleotide sequence ID" value="NZ_JBHLTG010000017.1"/>
</dbReference>